<dbReference type="InterPro" id="IPR051396">
    <property type="entry name" value="Bact_Antivir_Def_Nuclease"/>
</dbReference>
<feature type="domain" description="OLD protein-like TOPRIM" evidence="2">
    <location>
        <begin position="379"/>
        <end position="443"/>
    </location>
</feature>
<accession>A0ABY6YBT3</accession>
<dbReference type="EMBL" id="CABWJV010000003">
    <property type="protein sequence ID" value="VWQ20077.1"/>
    <property type="molecule type" value="Genomic_DNA"/>
</dbReference>
<dbReference type="PANTHER" id="PTHR43581">
    <property type="entry name" value="ATP/GTP PHOSPHATASE"/>
    <property type="match status" value="1"/>
</dbReference>
<dbReference type="InterPro" id="IPR027417">
    <property type="entry name" value="P-loop_NTPase"/>
</dbReference>
<dbReference type="SUPFAM" id="SSF52540">
    <property type="entry name" value="P-loop containing nucleoside triphosphate hydrolases"/>
    <property type="match status" value="1"/>
</dbReference>
<evidence type="ECO:0000259" key="1">
    <source>
        <dbReference type="Pfam" id="PF13304"/>
    </source>
</evidence>
<reference evidence="3 4" key="1">
    <citation type="submission" date="2019-10" db="EMBL/GenBank/DDBJ databases">
        <authorList>
            <consortium name="Melissa Lawson"/>
            <person name="O'neill I."/>
        </authorList>
    </citation>
    <scope>NUCLEOTIDE SEQUENCE [LARGE SCALE GENOMIC DNA]</scope>
    <source>
        <strain evidence="3">LH_658</strain>
    </source>
</reference>
<evidence type="ECO:0000313" key="3">
    <source>
        <dbReference type="EMBL" id="VWQ20077.1"/>
    </source>
</evidence>
<sequence>MYIKEMRVFGFKRFSKLQVELSPGINIVVGDNDAGKSTLLEVITAVLDGQYRGTSLARNLSEDLFNAENVATYIKNIRSGTQCEPPEILIEAVFGGNDQEELLALYEGDANSKGAKESGISLRITLDTDSFANEYQEFVDSRECFGIPIEYYSCSWTTFARKSIRPVGIKFNASLIGGGHAFAWANAKAVVSRIARNVLEPSDQIVISQAHRQMRSNFSANEKVQQINDKISEKVESLTRKTVTLGFEADTVSSWENGIVTKLENIPFSNVGDGTKSIITAELALSKSKDGQKDVILLEEPENHLSHTRLSMFLDDVKNRCKDIQLIVTTHSSFVANKLDLKNLILLNGDESTSFADLQKDTSRFFMKAPGYSTLRVLLCKASILVEGDADELVVQRAYLDSYGRLPIQDGIDVISVRGVTFLRFLEIARKIEKDTVVITDNDGNVEALRSKYRDYPFINSPEATNAHQVISYDESYLTEGKAKKVNYNTLESEIYESAGAEKLAKILGRSNNNRDETLDYMEKHKTEVALKIFDATEKITYPNYIVKAIEWAASKVGAKKVGVGK</sequence>
<evidence type="ECO:0000259" key="2">
    <source>
        <dbReference type="Pfam" id="PF20469"/>
    </source>
</evidence>
<gene>
    <name evidence="3" type="primary">recF_1</name>
    <name evidence="3" type="ORF">BIFLH658_01165</name>
</gene>
<dbReference type="GeneID" id="45599595"/>
<name>A0ABY6YBT3_BIFPS</name>
<dbReference type="InterPro" id="IPR034139">
    <property type="entry name" value="TOPRIM_OLD"/>
</dbReference>
<dbReference type="Pfam" id="PF20469">
    <property type="entry name" value="OLD-like_TOPRIM"/>
    <property type="match status" value="1"/>
</dbReference>
<organism evidence="3 4">
    <name type="scientific">Bifidobacterium pseudocatenulatum</name>
    <dbReference type="NCBI Taxonomy" id="28026"/>
    <lineage>
        <taxon>Bacteria</taxon>
        <taxon>Bacillati</taxon>
        <taxon>Actinomycetota</taxon>
        <taxon>Actinomycetes</taxon>
        <taxon>Bifidobacteriales</taxon>
        <taxon>Bifidobacteriaceae</taxon>
        <taxon>Bifidobacterium</taxon>
    </lineage>
</organism>
<dbReference type="Gene3D" id="3.40.50.300">
    <property type="entry name" value="P-loop containing nucleotide triphosphate hydrolases"/>
    <property type="match status" value="2"/>
</dbReference>
<protein>
    <submittedName>
        <fullName evidence="3">DNA replication and repair protein RecF</fullName>
    </submittedName>
</protein>
<dbReference type="InterPro" id="IPR003959">
    <property type="entry name" value="ATPase_AAA_core"/>
</dbReference>
<keyword evidence="4" id="KW-1185">Reference proteome</keyword>
<evidence type="ECO:0000313" key="4">
    <source>
        <dbReference type="Proteomes" id="UP000494211"/>
    </source>
</evidence>
<feature type="domain" description="ATPase AAA-type core" evidence="1">
    <location>
        <begin position="25"/>
        <end position="335"/>
    </location>
</feature>
<dbReference type="CDD" id="cd01026">
    <property type="entry name" value="TOPRIM_OLD"/>
    <property type="match status" value="1"/>
</dbReference>
<dbReference type="PANTHER" id="PTHR43581:SF2">
    <property type="entry name" value="EXCINUCLEASE ATPASE SUBUNIT"/>
    <property type="match status" value="1"/>
</dbReference>
<comment type="caution">
    <text evidence="3">The sequence shown here is derived from an EMBL/GenBank/DDBJ whole genome shotgun (WGS) entry which is preliminary data.</text>
</comment>
<dbReference type="Pfam" id="PF13304">
    <property type="entry name" value="AAA_21"/>
    <property type="match status" value="1"/>
</dbReference>
<proteinExistence type="predicted"/>
<dbReference type="Proteomes" id="UP000494211">
    <property type="component" value="Unassembled WGS sequence"/>
</dbReference>
<dbReference type="RefSeq" id="WP_004222499.1">
    <property type="nucleotide sequence ID" value="NZ_CABWJV010000003.1"/>
</dbReference>